<accession>A0A7G2F732</accession>
<dbReference type="InterPro" id="IPR036291">
    <property type="entry name" value="NAD(P)-bd_dom_sf"/>
</dbReference>
<evidence type="ECO:0000256" key="8">
    <source>
        <dbReference type="ARBA" id="ARBA00023180"/>
    </source>
</evidence>
<proteinExistence type="inferred from homology"/>
<dbReference type="SUPFAM" id="SSF51735">
    <property type="entry name" value="NAD(P)-binding Rossmann-fold domains"/>
    <property type="match status" value="1"/>
</dbReference>
<comment type="subcellular location">
    <subcellularLocation>
        <location evidence="9">Endomembrane system</location>
        <topology evidence="9">Single-pass type II membrane protein</topology>
    </subcellularLocation>
</comment>
<dbReference type="Proteomes" id="UP000516314">
    <property type="component" value="Chromosome 5"/>
</dbReference>
<dbReference type="FunFam" id="3.40.50.150:FF:000170">
    <property type="entry name" value="Probable methyltransferase PMT6"/>
    <property type="match status" value="1"/>
</dbReference>
<organism evidence="11 12">
    <name type="scientific">Arabidopsis thaliana</name>
    <name type="common">Mouse-ear cress</name>
    <dbReference type="NCBI Taxonomy" id="3702"/>
    <lineage>
        <taxon>Eukaryota</taxon>
        <taxon>Viridiplantae</taxon>
        <taxon>Streptophyta</taxon>
        <taxon>Embryophyta</taxon>
        <taxon>Tracheophyta</taxon>
        <taxon>Spermatophyta</taxon>
        <taxon>Magnoliopsida</taxon>
        <taxon>eudicotyledons</taxon>
        <taxon>Gunneridae</taxon>
        <taxon>Pentapetalae</taxon>
        <taxon>rosids</taxon>
        <taxon>malvids</taxon>
        <taxon>Brassicales</taxon>
        <taxon>Brassicaceae</taxon>
        <taxon>Camelineae</taxon>
        <taxon>Arabidopsis</taxon>
    </lineage>
</organism>
<keyword evidence="3" id="KW-0808">Transferase</keyword>
<feature type="domain" description="Domain X" evidence="10">
    <location>
        <begin position="544"/>
        <end position="638"/>
    </location>
</feature>
<keyword evidence="7" id="KW-0472">Membrane</keyword>
<name>A0A7G2F732_ARATH</name>
<dbReference type="InterPro" id="IPR024937">
    <property type="entry name" value="Domain_X"/>
</dbReference>
<protein>
    <submittedName>
        <fullName evidence="11">(thale cress) hypothetical protein</fullName>
    </submittedName>
</protein>
<evidence type="ECO:0000256" key="6">
    <source>
        <dbReference type="ARBA" id="ARBA00022989"/>
    </source>
</evidence>
<dbReference type="InterPro" id="IPR002347">
    <property type="entry name" value="SDR_fam"/>
</dbReference>
<dbReference type="PANTHER" id="PTHR33642">
    <property type="entry name" value="COX1/OXI3 INTRON 1 PROTEIN-RELATED"/>
    <property type="match status" value="1"/>
</dbReference>
<keyword evidence="4" id="KW-0812">Transmembrane</keyword>
<keyword evidence="5" id="KW-0735">Signal-anchor</keyword>
<evidence type="ECO:0000256" key="4">
    <source>
        <dbReference type="ARBA" id="ARBA00022692"/>
    </source>
</evidence>
<comment type="similarity">
    <text evidence="1">Belongs to the methyltransferase superfamily.</text>
</comment>
<dbReference type="CDD" id="cd02440">
    <property type="entry name" value="AdoMet_MTases"/>
    <property type="match status" value="1"/>
</dbReference>
<sequence length="1646" mass="188062">MVLRLRVHSFYNRGISFLVSSSLRNLSTASSLFLNSDQTITEPLVKSELEALVLKQYSHGKFYSLVKNAVSLPCVLLAACQNLSLSANSSGDLADRVSRRFSIEEMGREIREGRFDIRLCCVEFISSSLVLPNLKLKVLIEAIRMVLEIVYDDRFATFSYGGRVGMGRHTAIRYLKNSVENPRWWFRVSFAREMFEERNVDILCGFVGEKINDVMLIEMIKKLFEFGILKIELGGCNSGRGFPQECGLCSILINVYFDGLDKEIQDLRLKMKVKNPRVGTGDEESTGNVFFKPVNIYAVRYLDEILVIASGSKMLTMDLKKRIVDILEQRLELRVDRLNTSIHSAVSEKINFLGMYLQAVPPSVLRPPKSEKAVRAMKKYQRQKDVRKLELRNARERNRKTLGLKIFRHVLKKIKQSNGFKFEGEIENEVRDIFQSWGEEVMQDFMGSLEERWKWHWLLTRGDFLSLRHIREKLPQDLIDAYDEFQEQVDKHLAPTQAKKVLEDEERRVEEEEEQRYAERTVEDLTKLCMKVSAPEELVRKAIKLVGFTNSMGRPRPIIHLVTLEDSDIIKWYAGVGRKWLDFFCCCHNYKMVKIIVSYHMRFSCILTLAEKHGSTKREAIRHYTKDLRVSDLDGREEAHFPSEREVKMMGDKNLSDPKPVDGTLSLLLIRLASDEPLHHCAASFCERSDTIMHRVHLLQNRLHINPLDEEKWVPGMGTIHSALNRKCLPLCSTHISDVYLGKITLQDVDSSSFIDLRKMNEYFISNCLAAQWHSPSNFANKIELTYRRTSVSIPESGVNVCPLKFNEYIPCHNVTYVQQLLPSLNLSRREELERHCPPLEQRLFCLVPPPKDYKIPIRWPTSRDYVWRSNVNHTHLAEVKGGQNWVHEQGQLWWFPGGGTHFKHGAPEYIQRLGNMTTNETGDLLSAGVEQVLDVGCGVASFAAYLLPLGIKTMSFAPKDGHENQIQFALERGIRAMISAIATKQMPYPAASFDMVHCSRCRVDWHENDGILMKEVNRLLRPNGYFVYSAPPAYRKDKDFPVIWDKLVNLTSAMCWKLISRKVQTAIWVKEDDEACLRKNAELELITICDVEDVSKASWKVPLRDCVDISENRQQKPSSLTDRLSSYPTSLREKGISEDEFTLDTNFWREQVNQYWELMNVNKTEVRNVMDTNAFIGGFAAAMNSYPLWVMNVVPATMNDTLSGIYQRGLTGAYHDWCEPFSTYPRTYDLLHADHLFTHYKIHGEGCLLEDIMLEMDRIIRPQGFIIIRDEESIVSRVRDLAPNLQRKNPSIIPRKKHLILAFGSDFFTSSQDQVVSLQIFVQSIFAPKSSSSSSCSKFNHSHTPVCVITGATSGLGKATAFALSRKGFYVVLVGRSSHLLSKTLSDIKRQNEDAKLKAFEVDMSSFQLVLKFRSSLEQWLFESDLHSSVQLLVNNAGILATSSRPTVEGFDRMIATNYVGAFSLTKLLLPLLRNSPVPSRVVNVTSFTHRSAFTGRFDMDSVTGVNFSRSKQYPCARIYEYSKLCLLLFSYELHRQLHLMDDSHHISVVAVDPGAVKTNIMHELPSYIQVIAFCGLKILGLMQSPEDAAESVIDAALAPPEISGKYFFGGRTIESSALSSDPKMAKELWDTSCLIFNELQQTHT</sequence>
<keyword evidence="2" id="KW-0489">Methyltransferase</keyword>
<dbReference type="InterPro" id="IPR029063">
    <property type="entry name" value="SAM-dependent_MTases_sf"/>
</dbReference>
<evidence type="ECO:0000256" key="7">
    <source>
        <dbReference type="ARBA" id="ARBA00023136"/>
    </source>
</evidence>
<gene>
    <name evidence="11" type="ORF">AT9943_LOCUS18274</name>
</gene>
<evidence type="ECO:0000256" key="1">
    <source>
        <dbReference type="ARBA" id="ARBA00008361"/>
    </source>
</evidence>
<dbReference type="GO" id="GO:0032259">
    <property type="term" value="P:methylation"/>
    <property type="evidence" value="ECO:0007669"/>
    <property type="project" value="UniProtKB-KW"/>
</dbReference>
<dbReference type="Gene3D" id="3.40.50.150">
    <property type="entry name" value="Vaccinia Virus protein VP39"/>
    <property type="match status" value="1"/>
</dbReference>
<reference evidence="11 12" key="1">
    <citation type="submission" date="2020-09" db="EMBL/GenBank/DDBJ databases">
        <authorList>
            <person name="Ashkenazy H."/>
        </authorList>
    </citation>
    <scope>NUCLEOTIDE SEQUENCE [LARGE SCALE GENOMIC DNA]</scope>
    <source>
        <strain evidence="12">cv. Cdm-0</strain>
    </source>
</reference>
<dbReference type="PANTHER" id="PTHR33642:SF4">
    <property type="entry name" value="COX1_OXI3 INTRON 1 PROTEIN-RELATED"/>
    <property type="match status" value="1"/>
</dbReference>
<dbReference type="GO" id="GO:0006397">
    <property type="term" value="P:mRNA processing"/>
    <property type="evidence" value="ECO:0007669"/>
    <property type="project" value="InterPro"/>
</dbReference>
<dbReference type="Pfam" id="PF01348">
    <property type="entry name" value="Intron_maturas2"/>
    <property type="match status" value="1"/>
</dbReference>
<dbReference type="PRINTS" id="PR00081">
    <property type="entry name" value="GDHRDH"/>
</dbReference>
<dbReference type="Pfam" id="PF00106">
    <property type="entry name" value="adh_short"/>
    <property type="match status" value="1"/>
</dbReference>
<dbReference type="CDD" id="cd01651">
    <property type="entry name" value="RT_G2_intron"/>
    <property type="match status" value="1"/>
</dbReference>
<dbReference type="GO" id="GO:0005737">
    <property type="term" value="C:cytoplasm"/>
    <property type="evidence" value="ECO:0007669"/>
    <property type="project" value="UniProtKB-ARBA"/>
</dbReference>
<dbReference type="SUPFAM" id="SSF53335">
    <property type="entry name" value="S-adenosyl-L-methionine-dependent methyltransferases"/>
    <property type="match status" value="2"/>
</dbReference>
<dbReference type="Gene3D" id="3.40.50.720">
    <property type="entry name" value="NAD(P)-binding Rossmann-like Domain"/>
    <property type="match status" value="1"/>
</dbReference>
<dbReference type="Pfam" id="PF03141">
    <property type="entry name" value="Methyltransf_29"/>
    <property type="match status" value="1"/>
</dbReference>
<evidence type="ECO:0000256" key="5">
    <source>
        <dbReference type="ARBA" id="ARBA00022968"/>
    </source>
</evidence>
<dbReference type="EMBL" id="LR881470">
    <property type="protein sequence ID" value="CAD5330760.1"/>
    <property type="molecule type" value="Genomic_DNA"/>
</dbReference>
<dbReference type="GO" id="GO:0008168">
    <property type="term" value="F:methyltransferase activity"/>
    <property type="evidence" value="ECO:0007669"/>
    <property type="project" value="UniProtKB-KW"/>
</dbReference>
<keyword evidence="8" id="KW-0325">Glycoprotein</keyword>
<evidence type="ECO:0000256" key="3">
    <source>
        <dbReference type="ARBA" id="ARBA00022679"/>
    </source>
</evidence>
<evidence type="ECO:0000256" key="2">
    <source>
        <dbReference type="ARBA" id="ARBA00022603"/>
    </source>
</evidence>
<evidence type="ECO:0000313" key="12">
    <source>
        <dbReference type="Proteomes" id="UP000516314"/>
    </source>
</evidence>
<evidence type="ECO:0000259" key="10">
    <source>
        <dbReference type="Pfam" id="PF01348"/>
    </source>
</evidence>
<dbReference type="GO" id="GO:0012505">
    <property type="term" value="C:endomembrane system"/>
    <property type="evidence" value="ECO:0007669"/>
    <property type="project" value="UniProtKB-SubCell"/>
</dbReference>
<dbReference type="InterPro" id="IPR004159">
    <property type="entry name" value="Put_SAM_MeTrfase"/>
</dbReference>
<keyword evidence="6" id="KW-1133">Transmembrane helix</keyword>
<evidence type="ECO:0000256" key="9">
    <source>
        <dbReference type="ARBA" id="ARBA00060399"/>
    </source>
</evidence>
<evidence type="ECO:0000313" key="11">
    <source>
        <dbReference type="EMBL" id="CAD5330760.1"/>
    </source>
</evidence>